<evidence type="ECO:0000256" key="5">
    <source>
        <dbReference type="ARBA" id="ARBA00022859"/>
    </source>
</evidence>
<keyword evidence="2" id="KW-0964">Secreted</keyword>
<evidence type="ECO:0000256" key="6">
    <source>
        <dbReference type="ARBA" id="ARBA00023157"/>
    </source>
</evidence>
<keyword evidence="6" id="KW-1015">Disulfide bond</keyword>
<keyword evidence="7" id="KW-0325">Glycoprotein</keyword>
<dbReference type="GO" id="GO:0005576">
    <property type="term" value="C:extracellular region"/>
    <property type="evidence" value="ECO:0007669"/>
    <property type="project" value="UniProtKB-SubCell"/>
</dbReference>
<comment type="similarity">
    <text evidence="8">Belongs to the peptidase S1 family. CLIP subfamily.</text>
</comment>
<name>A0A182R0T7_9DIPT</name>
<dbReference type="EnsemblMetazoa" id="AFAF020733-RA">
    <property type="protein sequence ID" value="AFAF020733-PA"/>
    <property type="gene ID" value="AFAF020733"/>
</dbReference>
<dbReference type="GO" id="GO:0045087">
    <property type="term" value="P:innate immune response"/>
    <property type="evidence" value="ECO:0007669"/>
    <property type="project" value="UniProtKB-KW"/>
</dbReference>
<reference evidence="11" key="2">
    <citation type="submission" date="2020-05" db="UniProtKB">
        <authorList>
            <consortium name="EnsemblMetazoa"/>
        </authorList>
    </citation>
    <scope>IDENTIFICATION</scope>
    <source>
        <strain evidence="11">FAR1</strain>
    </source>
</reference>
<feature type="transmembrane region" description="Helical" evidence="9">
    <location>
        <begin position="26"/>
        <end position="43"/>
    </location>
</feature>
<dbReference type="STRING" id="69004.A0A182R0T7"/>
<keyword evidence="4" id="KW-0732">Signal</keyword>
<accession>A0A182R0T7</accession>
<dbReference type="VEuPathDB" id="VectorBase:AFAF020733"/>
<feature type="transmembrane region" description="Helical" evidence="9">
    <location>
        <begin position="50"/>
        <end position="68"/>
    </location>
</feature>
<sequence>MGQPRNGLQQYESSKLGNLTGASQVIRSWHTAVAYLVYLVYIMSRVKAGAVWILFVSILCLSAVPSTVGCKCVPERLCPAAEVDLRLVDADDDCPVGMVCCDVATGDDGFCDGKCVPDVAQCAGANVDYDYGEELIDVRLVGNGNGCPFQQHCCKTRPAPKPCSGTCLPESLCTMFEPGEKSGSCGTGDVCCHMNRTSWMGLINDINAMVHPANGAERRECTWGVEADGTRIPPWLVSIWARLEIIPGLQLDQFVCGGVLVDPALVLTTAGCVTDLPTNELFVNVGDHDISSRSLLRNENIYTVKEKIVHENYNSSHPVRNDLALLKLTDPTPNGNCVARLDSPPPKGDGVESSCYYIGWDRELLATSASGRPQRHPTDVLTFQEDLFCAPATICLKRNGGNPDRFCDDDALRGTAVICEATGRQDDLKLRGLLARNCAGVGVESIAPWLDHQRAPGFVQIPKPTDPSRQYLPVL</sequence>
<dbReference type="SUPFAM" id="SSF50494">
    <property type="entry name" value="Trypsin-like serine proteases"/>
    <property type="match status" value="1"/>
</dbReference>
<dbReference type="InterPro" id="IPR001254">
    <property type="entry name" value="Trypsin_dom"/>
</dbReference>
<keyword evidence="9" id="KW-1133">Transmembrane helix</keyword>
<dbReference type="Proteomes" id="UP000075886">
    <property type="component" value="Unassembled WGS sequence"/>
</dbReference>
<dbReference type="AlphaFoldDB" id="A0A182R0T7"/>
<evidence type="ECO:0000256" key="3">
    <source>
        <dbReference type="ARBA" id="ARBA00022588"/>
    </source>
</evidence>
<evidence type="ECO:0000256" key="8">
    <source>
        <dbReference type="ARBA" id="ARBA00024195"/>
    </source>
</evidence>
<dbReference type="PANTHER" id="PTHR24256">
    <property type="entry name" value="TRYPTASE-RELATED"/>
    <property type="match status" value="1"/>
</dbReference>
<organism evidence="11 12">
    <name type="scientific">Anopheles farauti</name>
    <dbReference type="NCBI Taxonomy" id="69004"/>
    <lineage>
        <taxon>Eukaryota</taxon>
        <taxon>Metazoa</taxon>
        <taxon>Ecdysozoa</taxon>
        <taxon>Arthropoda</taxon>
        <taxon>Hexapoda</taxon>
        <taxon>Insecta</taxon>
        <taxon>Pterygota</taxon>
        <taxon>Neoptera</taxon>
        <taxon>Endopterygota</taxon>
        <taxon>Diptera</taxon>
        <taxon>Nematocera</taxon>
        <taxon>Culicoidea</taxon>
        <taxon>Culicidae</taxon>
        <taxon>Anophelinae</taxon>
        <taxon>Anopheles</taxon>
    </lineage>
</organism>
<evidence type="ECO:0000256" key="7">
    <source>
        <dbReference type="ARBA" id="ARBA00023180"/>
    </source>
</evidence>
<dbReference type="GO" id="GO:0004252">
    <property type="term" value="F:serine-type endopeptidase activity"/>
    <property type="evidence" value="ECO:0007669"/>
    <property type="project" value="InterPro"/>
</dbReference>
<feature type="domain" description="Peptidase S1" evidence="10">
    <location>
        <begin position="234"/>
        <end position="475"/>
    </location>
</feature>
<dbReference type="EMBL" id="AXCN02001108">
    <property type="status" value="NOT_ANNOTATED_CDS"/>
    <property type="molecule type" value="Genomic_DNA"/>
</dbReference>
<dbReference type="Gene3D" id="2.40.10.10">
    <property type="entry name" value="Trypsin-like serine proteases"/>
    <property type="match status" value="2"/>
</dbReference>
<keyword evidence="5" id="KW-0391">Immunity</keyword>
<keyword evidence="12" id="KW-1185">Reference proteome</keyword>
<dbReference type="GO" id="GO:0006508">
    <property type="term" value="P:proteolysis"/>
    <property type="evidence" value="ECO:0007669"/>
    <property type="project" value="InterPro"/>
</dbReference>
<dbReference type="SMART" id="SM00020">
    <property type="entry name" value="Tryp_SPc"/>
    <property type="match status" value="1"/>
</dbReference>
<reference evidence="12" key="1">
    <citation type="submission" date="2014-01" db="EMBL/GenBank/DDBJ databases">
        <title>The Genome Sequence of Anopheles farauti FAR1 (V2).</title>
        <authorList>
            <consortium name="The Broad Institute Genomics Platform"/>
            <person name="Neafsey D.E."/>
            <person name="Besansky N."/>
            <person name="Howell P."/>
            <person name="Walton C."/>
            <person name="Young S.K."/>
            <person name="Zeng Q."/>
            <person name="Gargeya S."/>
            <person name="Fitzgerald M."/>
            <person name="Haas B."/>
            <person name="Abouelleil A."/>
            <person name="Allen A.W."/>
            <person name="Alvarado L."/>
            <person name="Arachchi H.M."/>
            <person name="Berlin A.M."/>
            <person name="Chapman S.B."/>
            <person name="Gainer-Dewar J."/>
            <person name="Goldberg J."/>
            <person name="Griggs A."/>
            <person name="Gujja S."/>
            <person name="Hansen M."/>
            <person name="Howarth C."/>
            <person name="Imamovic A."/>
            <person name="Ireland A."/>
            <person name="Larimer J."/>
            <person name="McCowan C."/>
            <person name="Murphy C."/>
            <person name="Pearson M."/>
            <person name="Poon T.W."/>
            <person name="Priest M."/>
            <person name="Roberts A."/>
            <person name="Saif S."/>
            <person name="Shea T."/>
            <person name="Sisk P."/>
            <person name="Sykes S."/>
            <person name="Wortman J."/>
            <person name="Nusbaum C."/>
            <person name="Birren B."/>
        </authorList>
    </citation>
    <scope>NUCLEOTIDE SEQUENCE [LARGE SCALE GENOMIC DNA]</scope>
    <source>
        <strain evidence="12">FAR1</strain>
    </source>
</reference>
<keyword evidence="9" id="KW-0472">Membrane</keyword>
<evidence type="ECO:0000256" key="2">
    <source>
        <dbReference type="ARBA" id="ARBA00022525"/>
    </source>
</evidence>
<dbReference type="Pfam" id="PF00089">
    <property type="entry name" value="Trypsin"/>
    <property type="match status" value="1"/>
</dbReference>
<evidence type="ECO:0000256" key="4">
    <source>
        <dbReference type="ARBA" id="ARBA00022729"/>
    </source>
</evidence>
<evidence type="ECO:0000256" key="1">
    <source>
        <dbReference type="ARBA" id="ARBA00004613"/>
    </source>
</evidence>
<protein>
    <recommendedName>
        <fullName evidence="10">Peptidase S1 domain-containing protein</fullName>
    </recommendedName>
</protein>
<keyword evidence="3" id="KW-0399">Innate immunity</keyword>
<evidence type="ECO:0000259" key="10">
    <source>
        <dbReference type="PROSITE" id="PS50240"/>
    </source>
</evidence>
<dbReference type="PROSITE" id="PS50240">
    <property type="entry name" value="TRYPSIN_DOM"/>
    <property type="match status" value="1"/>
</dbReference>
<keyword evidence="9" id="KW-0812">Transmembrane</keyword>
<evidence type="ECO:0000313" key="12">
    <source>
        <dbReference type="Proteomes" id="UP000075886"/>
    </source>
</evidence>
<proteinExistence type="inferred from homology"/>
<comment type="subcellular location">
    <subcellularLocation>
        <location evidence="1">Secreted</location>
    </subcellularLocation>
</comment>
<evidence type="ECO:0000313" key="11">
    <source>
        <dbReference type="EnsemblMetazoa" id="AFAF020733-PA"/>
    </source>
</evidence>
<evidence type="ECO:0000256" key="9">
    <source>
        <dbReference type="SAM" id="Phobius"/>
    </source>
</evidence>
<dbReference type="InterPro" id="IPR051487">
    <property type="entry name" value="Ser/Thr_Proteases_Immune/Dev"/>
</dbReference>
<dbReference type="InterPro" id="IPR043504">
    <property type="entry name" value="Peptidase_S1_PA_chymotrypsin"/>
</dbReference>
<dbReference type="InterPro" id="IPR009003">
    <property type="entry name" value="Peptidase_S1_PA"/>
</dbReference>